<dbReference type="RefSeq" id="WP_049644698.1">
    <property type="nucleotide sequence ID" value="NZ_LFTY01000002.1"/>
</dbReference>
<dbReference type="InterPro" id="IPR050595">
    <property type="entry name" value="Bact_response_regulator"/>
</dbReference>
<dbReference type="PATRIC" id="fig|1675527.3.peg.4364"/>
<dbReference type="Pfam" id="PF00072">
    <property type="entry name" value="Response_reg"/>
    <property type="match status" value="1"/>
</dbReference>
<comment type="caution">
    <text evidence="4">The sequence shown here is derived from an EMBL/GenBank/DDBJ whole genome shotgun (WGS) entry which is preliminary data.</text>
</comment>
<dbReference type="GO" id="GO:0003677">
    <property type="term" value="F:DNA binding"/>
    <property type="evidence" value="ECO:0007669"/>
    <property type="project" value="UniProtKB-KW"/>
</dbReference>
<evidence type="ECO:0000259" key="3">
    <source>
        <dbReference type="PROSITE" id="PS50110"/>
    </source>
</evidence>
<dbReference type="SMART" id="SM00448">
    <property type="entry name" value="REC"/>
    <property type="match status" value="1"/>
</dbReference>
<dbReference type="GO" id="GO:0000160">
    <property type="term" value="P:phosphorelay signal transduction system"/>
    <property type="evidence" value="ECO:0007669"/>
    <property type="project" value="InterPro"/>
</dbReference>
<dbReference type="PROSITE" id="PS50110">
    <property type="entry name" value="RESPONSE_REGULATORY"/>
    <property type="match status" value="1"/>
</dbReference>
<dbReference type="OrthoDB" id="9800897at2"/>
<keyword evidence="5" id="KW-1185">Reference proteome</keyword>
<accession>A0A0J9EBX4</accession>
<gene>
    <name evidence="4" type="ORF">AIOL_004165</name>
</gene>
<dbReference type="SUPFAM" id="SSF52172">
    <property type="entry name" value="CheY-like"/>
    <property type="match status" value="1"/>
</dbReference>
<dbReference type="Proteomes" id="UP000037178">
    <property type="component" value="Unassembled WGS sequence"/>
</dbReference>
<dbReference type="Gene3D" id="3.40.50.2300">
    <property type="match status" value="1"/>
</dbReference>
<reference evidence="4 5" key="1">
    <citation type="submission" date="2015-06" db="EMBL/GenBank/DDBJ databases">
        <title>Draft genome sequence of an Alphaproteobacteria species associated to the Mediterranean sponge Oscarella lobularis.</title>
        <authorList>
            <person name="Jourda C."/>
            <person name="Santini S."/>
            <person name="Claverie J.-M."/>
        </authorList>
    </citation>
    <scope>NUCLEOTIDE SEQUENCE [LARGE SCALE GENOMIC DNA]</scope>
    <source>
        <strain evidence="4">IGS</strain>
    </source>
</reference>
<dbReference type="STRING" id="1675527.AIOL_004165"/>
<proteinExistence type="predicted"/>
<organism evidence="4 5">
    <name type="scientific">Candidatus Rhodobacter oscarellae</name>
    <dbReference type="NCBI Taxonomy" id="1675527"/>
    <lineage>
        <taxon>Bacteria</taxon>
        <taxon>Pseudomonadati</taxon>
        <taxon>Pseudomonadota</taxon>
        <taxon>Alphaproteobacteria</taxon>
        <taxon>Rhodobacterales</taxon>
        <taxon>Rhodobacter group</taxon>
        <taxon>Rhodobacter</taxon>
    </lineage>
</organism>
<name>A0A0J9EBX4_9RHOB</name>
<evidence type="ECO:0000313" key="5">
    <source>
        <dbReference type="Proteomes" id="UP000037178"/>
    </source>
</evidence>
<dbReference type="PANTHER" id="PTHR44591:SF3">
    <property type="entry name" value="RESPONSE REGULATORY DOMAIN-CONTAINING PROTEIN"/>
    <property type="match status" value="1"/>
</dbReference>
<dbReference type="InterPro" id="IPR011006">
    <property type="entry name" value="CheY-like_superfamily"/>
</dbReference>
<evidence type="ECO:0000256" key="2">
    <source>
        <dbReference type="PROSITE-ProRule" id="PRU00169"/>
    </source>
</evidence>
<feature type="domain" description="Response regulatory" evidence="3">
    <location>
        <begin position="3"/>
        <end position="117"/>
    </location>
</feature>
<evidence type="ECO:0000256" key="1">
    <source>
        <dbReference type="ARBA" id="ARBA00022553"/>
    </source>
</evidence>
<keyword evidence="4" id="KW-0238">DNA-binding</keyword>
<keyword evidence="1 2" id="KW-0597">Phosphoprotein</keyword>
<feature type="modified residue" description="4-aspartylphosphate" evidence="2">
    <location>
        <position position="52"/>
    </location>
</feature>
<evidence type="ECO:0000313" key="4">
    <source>
        <dbReference type="EMBL" id="KMW59184.1"/>
    </source>
</evidence>
<dbReference type="EMBL" id="LFTY01000002">
    <property type="protein sequence ID" value="KMW59184.1"/>
    <property type="molecule type" value="Genomic_DNA"/>
</dbReference>
<sequence>MARVLVVDDEPFLREELQESLELEDFDVTTACDVPHALEESAKSSFDVVVTDLKMPKMGGLELIRELKNRAYQGIVIVVSGHGAESSREEAMAHGAAACFAKPVDTDELIEAINARI</sequence>
<dbReference type="AlphaFoldDB" id="A0A0J9EBX4"/>
<dbReference type="PANTHER" id="PTHR44591">
    <property type="entry name" value="STRESS RESPONSE REGULATOR PROTEIN 1"/>
    <property type="match status" value="1"/>
</dbReference>
<dbReference type="InterPro" id="IPR001789">
    <property type="entry name" value="Sig_transdc_resp-reg_receiver"/>
</dbReference>
<protein>
    <submittedName>
        <fullName evidence="4">DNA-binding response regulator KdpE</fullName>
    </submittedName>
</protein>